<keyword evidence="4" id="KW-0547">Nucleotide-binding</keyword>
<gene>
    <name evidence="11" type="ORF">PF001_g13027</name>
    <name evidence="10" type="ORF">PF002_g354</name>
    <name evidence="9" type="ORF">PF005_g1163</name>
</gene>
<dbReference type="InterPro" id="IPR003439">
    <property type="entry name" value="ABC_transporter-like_ATP-bd"/>
</dbReference>
<dbReference type="PROSITE" id="PS50893">
    <property type="entry name" value="ABC_TRANSPORTER_2"/>
    <property type="match status" value="1"/>
</dbReference>
<sequence length="212" mass="23082">MGIDAVLEWQHLSLKVDATSTKDESGPKEKTILDARSGGLVVLMGPSGAGKTSLLDCLAGRNRRATGRVTVNGTPLDDSMKALMAYVVEDDLFYETLTIMREFGLRKVSSSLIGGVHAHGISGGERKRLSLATDVLGDPSIFFVDEPKSGLDSFMAESVVMQLQRITQQGKTVLTTIHQSSSELFAELFARFDRLYRLGGVRWTGKRCDSVL</sequence>
<dbReference type="Pfam" id="PF00005">
    <property type="entry name" value="ABC_tran"/>
    <property type="match status" value="1"/>
</dbReference>
<dbReference type="InterPro" id="IPR050352">
    <property type="entry name" value="ABCG_transporters"/>
</dbReference>
<dbReference type="Proteomes" id="UP000437068">
    <property type="component" value="Unassembled WGS sequence"/>
</dbReference>
<dbReference type="InterPro" id="IPR003593">
    <property type="entry name" value="AAA+_ATPase"/>
</dbReference>
<dbReference type="PROSITE" id="PS00211">
    <property type="entry name" value="ABC_TRANSPORTER_1"/>
    <property type="match status" value="1"/>
</dbReference>
<keyword evidence="5" id="KW-0067">ATP-binding</keyword>
<dbReference type="InterPro" id="IPR027417">
    <property type="entry name" value="P-loop_NTPase"/>
</dbReference>
<keyword evidence="7" id="KW-0472">Membrane</keyword>
<dbReference type="Proteomes" id="UP000433483">
    <property type="component" value="Unassembled WGS sequence"/>
</dbReference>
<dbReference type="Gene3D" id="3.40.50.300">
    <property type="entry name" value="P-loop containing nucleotide triphosphate hydrolases"/>
    <property type="match status" value="2"/>
</dbReference>
<evidence type="ECO:0000313" key="14">
    <source>
        <dbReference type="Proteomes" id="UP000440367"/>
    </source>
</evidence>
<dbReference type="PANTHER" id="PTHR48041">
    <property type="entry name" value="ABC TRANSPORTER G FAMILY MEMBER 28"/>
    <property type="match status" value="1"/>
</dbReference>
<evidence type="ECO:0000313" key="9">
    <source>
        <dbReference type="EMBL" id="KAE9236168.1"/>
    </source>
</evidence>
<reference evidence="12 13" key="1">
    <citation type="submission" date="2018-08" db="EMBL/GenBank/DDBJ databases">
        <title>Genomic investigation of the strawberry pathogen Phytophthora fragariae indicates pathogenicity is determined by transcriptional variation in three key races.</title>
        <authorList>
            <person name="Adams T.M."/>
            <person name="Armitage A.D."/>
            <person name="Sobczyk M.K."/>
            <person name="Bates H.J."/>
            <person name="Dunwell J.M."/>
            <person name="Nellist C.F."/>
            <person name="Harrison R.J."/>
        </authorList>
    </citation>
    <scope>NUCLEOTIDE SEQUENCE [LARGE SCALE GENOMIC DNA]</scope>
    <source>
        <strain evidence="11 13">A4</strain>
        <strain evidence="10 14">BC-1</strain>
        <strain evidence="9 12">NOV-27</strain>
    </source>
</reference>
<feature type="domain" description="ABC transporter" evidence="8">
    <location>
        <begin position="7"/>
        <end position="212"/>
    </location>
</feature>
<dbReference type="GO" id="GO:0016887">
    <property type="term" value="F:ATP hydrolysis activity"/>
    <property type="evidence" value="ECO:0007669"/>
    <property type="project" value="InterPro"/>
</dbReference>
<dbReference type="GO" id="GO:0016020">
    <property type="term" value="C:membrane"/>
    <property type="evidence" value="ECO:0007669"/>
    <property type="project" value="UniProtKB-SubCell"/>
</dbReference>
<evidence type="ECO:0000256" key="6">
    <source>
        <dbReference type="ARBA" id="ARBA00022989"/>
    </source>
</evidence>
<comment type="caution">
    <text evidence="11">The sequence shown here is derived from an EMBL/GenBank/DDBJ whole genome shotgun (WGS) entry which is preliminary data.</text>
</comment>
<dbReference type="SUPFAM" id="SSF52540">
    <property type="entry name" value="P-loop containing nucleoside triphosphate hydrolases"/>
    <property type="match status" value="1"/>
</dbReference>
<dbReference type="Proteomes" id="UP000440367">
    <property type="component" value="Unassembled WGS sequence"/>
</dbReference>
<comment type="subcellular location">
    <subcellularLocation>
        <location evidence="1">Membrane</location>
        <topology evidence="1">Multi-pass membrane protein</topology>
    </subcellularLocation>
</comment>
<dbReference type="GO" id="GO:0042626">
    <property type="term" value="F:ATPase-coupled transmembrane transporter activity"/>
    <property type="evidence" value="ECO:0007669"/>
    <property type="project" value="TreeGrafter"/>
</dbReference>
<evidence type="ECO:0000259" key="8">
    <source>
        <dbReference type="PROSITE" id="PS50893"/>
    </source>
</evidence>
<evidence type="ECO:0000256" key="2">
    <source>
        <dbReference type="ARBA" id="ARBA00022448"/>
    </source>
</evidence>
<organism evidence="11 13">
    <name type="scientific">Phytophthora fragariae</name>
    <dbReference type="NCBI Taxonomy" id="53985"/>
    <lineage>
        <taxon>Eukaryota</taxon>
        <taxon>Sar</taxon>
        <taxon>Stramenopiles</taxon>
        <taxon>Oomycota</taxon>
        <taxon>Peronosporomycetes</taxon>
        <taxon>Peronosporales</taxon>
        <taxon>Peronosporaceae</taxon>
        <taxon>Phytophthora</taxon>
    </lineage>
</organism>
<name>A0A6A4DE13_9STRA</name>
<evidence type="ECO:0000313" key="11">
    <source>
        <dbReference type="EMBL" id="KAE9304540.1"/>
    </source>
</evidence>
<dbReference type="EMBL" id="QXGD01000007">
    <property type="protein sequence ID" value="KAE9258166.1"/>
    <property type="molecule type" value="Genomic_DNA"/>
</dbReference>
<dbReference type="PANTHER" id="PTHR48041:SF139">
    <property type="entry name" value="PROTEIN SCARLET"/>
    <property type="match status" value="1"/>
</dbReference>
<evidence type="ECO:0000313" key="13">
    <source>
        <dbReference type="Proteomes" id="UP000437068"/>
    </source>
</evidence>
<dbReference type="OrthoDB" id="66620at2759"/>
<keyword evidence="3" id="KW-0812">Transmembrane</keyword>
<keyword evidence="12" id="KW-1185">Reference proteome</keyword>
<evidence type="ECO:0000256" key="7">
    <source>
        <dbReference type="ARBA" id="ARBA00023136"/>
    </source>
</evidence>
<dbReference type="GO" id="GO:0005524">
    <property type="term" value="F:ATP binding"/>
    <property type="evidence" value="ECO:0007669"/>
    <property type="project" value="UniProtKB-KW"/>
</dbReference>
<accession>A0A6A4DE13</accession>
<evidence type="ECO:0000256" key="1">
    <source>
        <dbReference type="ARBA" id="ARBA00004141"/>
    </source>
</evidence>
<keyword evidence="2" id="KW-0813">Transport</keyword>
<evidence type="ECO:0000256" key="5">
    <source>
        <dbReference type="ARBA" id="ARBA00022840"/>
    </source>
</evidence>
<evidence type="ECO:0000256" key="3">
    <source>
        <dbReference type="ARBA" id="ARBA00022692"/>
    </source>
</evidence>
<evidence type="ECO:0000313" key="10">
    <source>
        <dbReference type="EMBL" id="KAE9258166.1"/>
    </source>
</evidence>
<dbReference type="EMBL" id="QXGE01000748">
    <property type="protein sequence ID" value="KAE9304540.1"/>
    <property type="molecule type" value="Genomic_DNA"/>
</dbReference>
<evidence type="ECO:0000256" key="4">
    <source>
        <dbReference type="ARBA" id="ARBA00022741"/>
    </source>
</evidence>
<dbReference type="SMART" id="SM00382">
    <property type="entry name" value="AAA"/>
    <property type="match status" value="1"/>
</dbReference>
<dbReference type="InterPro" id="IPR017871">
    <property type="entry name" value="ABC_transporter-like_CS"/>
</dbReference>
<dbReference type="AlphaFoldDB" id="A0A6A4DE13"/>
<keyword evidence="6" id="KW-1133">Transmembrane helix</keyword>
<proteinExistence type="predicted"/>
<dbReference type="EMBL" id="QXGB01000027">
    <property type="protein sequence ID" value="KAE9236168.1"/>
    <property type="molecule type" value="Genomic_DNA"/>
</dbReference>
<protein>
    <recommendedName>
        <fullName evidence="8">ABC transporter domain-containing protein</fullName>
    </recommendedName>
</protein>
<evidence type="ECO:0000313" key="12">
    <source>
        <dbReference type="Proteomes" id="UP000433483"/>
    </source>
</evidence>